<keyword evidence="1" id="KW-0732">Signal</keyword>
<protein>
    <recommendedName>
        <fullName evidence="4">Lipocalin-like domain-containing protein</fullName>
    </recommendedName>
</protein>
<name>A0ABU9E287_9FLAO</name>
<feature type="signal peptide" evidence="1">
    <location>
        <begin position="1"/>
        <end position="21"/>
    </location>
</feature>
<evidence type="ECO:0000313" key="2">
    <source>
        <dbReference type="EMBL" id="MEK8180666.1"/>
    </source>
</evidence>
<dbReference type="Proteomes" id="UP001491349">
    <property type="component" value="Unassembled WGS sequence"/>
</dbReference>
<evidence type="ECO:0000313" key="3">
    <source>
        <dbReference type="Proteomes" id="UP001491349"/>
    </source>
</evidence>
<reference evidence="2 3" key="1">
    <citation type="submission" date="2024-04" db="EMBL/GenBank/DDBJ databases">
        <title>draft genome sequnece of Flavobacterium buctense JCM 30750.</title>
        <authorList>
            <person name="Kim D.-U."/>
        </authorList>
    </citation>
    <scope>NUCLEOTIDE SEQUENCE [LARGE SCALE GENOMIC DNA]</scope>
    <source>
        <strain evidence="2 3">JCM 30750</strain>
    </source>
</reference>
<feature type="chain" id="PRO_5047103317" description="Lipocalin-like domain-containing protein" evidence="1">
    <location>
        <begin position="22"/>
        <end position="132"/>
    </location>
</feature>
<evidence type="ECO:0000256" key="1">
    <source>
        <dbReference type="SAM" id="SignalP"/>
    </source>
</evidence>
<sequence length="132" mass="14848">MNQLKSLLILLIIFTTTTAFAQKENAQKIQGCWVFKKMVAPASANIPQESMPPADSITVCFEANGKYTSTMANNTVPITGQYQVSEDGKTITQQRDVQEEYTVDEDATIEFTSENAVILKLEYAHLYFERKL</sequence>
<dbReference type="RefSeq" id="WP_187660781.1">
    <property type="nucleotide sequence ID" value="NZ_JACTAB010000006.1"/>
</dbReference>
<dbReference type="EMBL" id="JBBPCB010000006">
    <property type="protein sequence ID" value="MEK8180666.1"/>
    <property type="molecule type" value="Genomic_DNA"/>
</dbReference>
<evidence type="ECO:0008006" key="4">
    <source>
        <dbReference type="Google" id="ProtNLM"/>
    </source>
</evidence>
<keyword evidence="3" id="KW-1185">Reference proteome</keyword>
<proteinExistence type="predicted"/>
<organism evidence="2 3">
    <name type="scientific">Flavobacterium buctense</name>
    <dbReference type="NCBI Taxonomy" id="1648146"/>
    <lineage>
        <taxon>Bacteria</taxon>
        <taxon>Pseudomonadati</taxon>
        <taxon>Bacteroidota</taxon>
        <taxon>Flavobacteriia</taxon>
        <taxon>Flavobacteriales</taxon>
        <taxon>Flavobacteriaceae</taxon>
        <taxon>Flavobacterium</taxon>
    </lineage>
</organism>
<accession>A0ABU9E287</accession>
<gene>
    <name evidence="2" type="ORF">WMW71_09985</name>
</gene>
<comment type="caution">
    <text evidence="2">The sequence shown here is derived from an EMBL/GenBank/DDBJ whole genome shotgun (WGS) entry which is preliminary data.</text>
</comment>